<dbReference type="GeneID" id="100836659"/>
<evidence type="ECO:0000256" key="4">
    <source>
        <dbReference type="ARBA" id="ARBA00023157"/>
    </source>
</evidence>
<reference evidence="8" key="2">
    <citation type="submission" date="2017-06" db="EMBL/GenBank/DDBJ databases">
        <title>WGS assembly of Brachypodium distachyon.</title>
        <authorList>
            <consortium name="The International Brachypodium Initiative"/>
            <person name="Lucas S."/>
            <person name="Harmon-Smith M."/>
            <person name="Lail K."/>
            <person name="Tice H."/>
            <person name="Grimwood J."/>
            <person name="Bruce D."/>
            <person name="Barry K."/>
            <person name="Shu S."/>
            <person name="Lindquist E."/>
            <person name="Wang M."/>
            <person name="Pitluck S."/>
            <person name="Vogel J.P."/>
            <person name="Garvin D.F."/>
            <person name="Mockler T.C."/>
            <person name="Schmutz J."/>
            <person name="Rokhsar D."/>
            <person name="Bevan M.W."/>
        </authorList>
    </citation>
    <scope>NUCLEOTIDE SEQUENCE</scope>
    <source>
        <strain evidence="8">Bd21</strain>
    </source>
</reference>
<dbReference type="PROSITE" id="PS00653">
    <property type="entry name" value="GLYCOSYL_HYDROL_F1_2"/>
    <property type="match status" value="1"/>
</dbReference>
<evidence type="ECO:0000313" key="8">
    <source>
        <dbReference type="EMBL" id="KQJ98925.1"/>
    </source>
</evidence>
<keyword evidence="3" id="KW-0378">Hydrolase</keyword>
<evidence type="ECO:0000256" key="1">
    <source>
        <dbReference type="ARBA" id="ARBA00010838"/>
    </source>
</evidence>
<dbReference type="PANTHER" id="PTHR10353">
    <property type="entry name" value="GLYCOSYL HYDROLASE"/>
    <property type="match status" value="1"/>
</dbReference>
<feature type="signal peptide" evidence="7">
    <location>
        <begin position="1"/>
        <end position="32"/>
    </location>
</feature>
<dbReference type="EnsemblPlants" id="KQJ98925">
    <property type="protein sequence ID" value="KQJ98925"/>
    <property type="gene ID" value="BRADI_3g40007v3"/>
</dbReference>
<dbReference type="KEGG" id="bdi:100836659"/>
<reference evidence="8 9" key="1">
    <citation type="journal article" date="2010" name="Nature">
        <title>Genome sequencing and analysis of the model grass Brachypodium distachyon.</title>
        <authorList>
            <consortium name="International Brachypodium Initiative"/>
        </authorList>
    </citation>
    <scope>NUCLEOTIDE SEQUENCE [LARGE SCALE GENOMIC DNA]</scope>
    <source>
        <strain evidence="8 9">Bd21</strain>
    </source>
</reference>
<dbReference type="InterPro" id="IPR017853">
    <property type="entry name" value="GH"/>
</dbReference>
<dbReference type="Gramene" id="KQJ98925">
    <property type="protein sequence ID" value="KQJ98925"/>
    <property type="gene ID" value="BRADI_3g40007v3"/>
</dbReference>
<dbReference type="EMBL" id="CM000882">
    <property type="protein sequence ID" value="KQJ98925.1"/>
    <property type="molecule type" value="Genomic_DNA"/>
</dbReference>
<dbReference type="GO" id="GO:0033907">
    <property type="term" value="F:beta-D-fucosidase activity"/>
    <property type="evidence" value="ECO:0007669"/>
    <property type="project" value="UniProtKB-ARBA"/>
</dbReference>
<evidence type="ECO:0000256" key="7">
    <source>
        <dbReference type="SAM" id="SignalP"/>
    </source>
</evidence>
<dbReference type="Proteomes" id="UP000008810">
    <property type="component" value="Chromosome 3"/>
</dbReference>
<dbReference type="SUPFAM" id="SSF51445">
    <property type="entry name" value="(Trans)glycosidases"/>
    <property type="match status" value="1"/>
</dbReference>
<evidence type="ECO:0000256" key="3">
    <source>
        <dbReference type="ARBA" id="ARBA00022801"/>
    </source>
</evidence>
<dbReference type="FunCoup" id="A0A0Q3M345">
    <property type="interactions" value="250"/>
</dbReference>
<keyword evidence="2 7" id="KW-0732">Signal</keyword>
<evidence type="ECO:0000256" key="6">
    <source>
        <dbReference type="RuleBase" id="RU003690"/>
    </source>
</evidence>
<protein>
    <recommendedName>
        <fullName evidence="11">Beta-glucosidase</fullName>
    </recommendedName>
</protein>
<dbReference type="FunFam" id="3.20.20.80:FF:000020">
    <property type="entry name" value="Beta-glucosidase 12"/>
    <property type="match status" value="1"/>
</dbReference>
<dbReference type="Pfam" id="PF00232">
    <property type="entry name" value="Glyco_hydro_1"/>
    <property type="match status" value="1"/>
</dbReference>
<proteinExistence type="inferred from homology"/>
<dbReference type="STRING" id="15368.A0A0Q3M345"/>
<evidence type="ECO:0000313" key="10">
    <source>
        <dbReference type="Proteomes" id="UP000008810"/>
    </source>
</evidence>
<dbReference type="GO" id="GO:0005975">
    <property type="term" value="P:carbohydrate metabolic process"/>
    <property type="evidence" value="ECO:0007669"/>
    <property type="project" value="InterPro"/>
</dbReference>
<reference evidence="9" key="3">
    <citation type="submission" date="2018-08" db="UniProtKB">
        <authorList>
            <consortium name="EnsemblPlants"/>
        </authorList>
    </citation>
    <scope>IDENTIFICATION</scope>
    <source>
        <strain evidence="9">cv. Bd21</strain>
    </source>
</reference>
<gene>
    <name evidence="9" type="primary">LOC100836659</name>
    <name evidence="8" type="ORF">BRADI_3g40007v3</name>
</gene>
<evidence type="ECO:0000256" key="5">
    <source>
        <dbReference type="ARBA" id="ARBA00023180"/>
    </source>
</evidence>
<dbReference type="PRINTS" id="PR00131">
    <property type="entry name" value="GLHYDRLASE1"/>
</dbReference>
<dbReference type="AlphaFoldDB" id="A0A0Q3M345"/>
<evidence type="ECO:0000313" key="9">
    <source>
        <dbReference type="EnsemblPlants" id="KQJ98925"/>
    </source>
</evidence>
<accession>A0A0Q3M345</accession>
<dbReference type="RefSeq" id="XP_003572368.2">
    <property type="nucleotide sequence ID" value="XM_003572320.4"/>
</dbReference>
<dbReference type="GO" id="GO:0004565">
    <property type="term" value="F:beta-galactosidase activity"/>
    <property type="evidence" value="ECO:0007669"/>
    <property type="project" value="UniProtKB-ARBA"/>
</dbReference>
<name>A0A0Q3M345_BRADI</name>
<dbReference type="PANTHER" id="PTHR10353:SF65">
    <property type="entry name" value="BETA-GLUCOSIDASE 27"/>
    <property type="match status" value="1"/>
</dbReference>
<dbReference type="InterPro" id="IPR001360">
    <property type="entry name" value="Glyco_hydro_1"/>
</dbReference>
<organism evidence="8">
    <name type="scientific">Brachypodium distachyon</name>
    <name type="common">Purple false brome</name>
    <name type="synonym">Trachynia distachya</name>
    <dbReference type="NCBI Taxonomy" id="15368"/>
    <lineage>
        <taxon>Eukaryota</taxon>
        <taxon>Viridiplantae</taxon>
        <taxon>Streptophyta</taxon>
        <taxon>Embryophyta</taxon>
        <taxon>Tracheophyta</taxon>
        <taxon>Spermatophyta</taxon>
        <taxon>Magnoliopsida</taxon>
        <taxon>Liliopsida</taxon>
        <taxon>Poales</taxon>
        <taxon>Poaceae</taxon>
        <taxon>BOP clade</taxon>
        <taxon>Pooideae</taxon>
        <taxon>Stipodae</taxon>
        <taxon>Brachypodieae</taxon>
        <taxon>Brachypodium</taxon>
    </lineage>
</organism>
<dbReference type="InterPro" id="IPR033132">
    <property type="entry name" value="GH_1_N_CS"/>
</dbReference>
<evidence type="ECO:0000256" key="2">
    <source>
        <dbReference type="ARBA" id="ARBA00022729"/>
    </source>
</evidence>
<sequence>MGVASISRMEHSRRALLCTLLLAALAVGGARGAGSSFNRSSFPEGFIFGTGTSAYQYEGAVDERGRNIWDTFSHTPGKTADGGTGDVANDFYHRYKEDLNFITAMNMDTFRFSLAWSRILPNGTISGGVSKTGVAFYNSLIDEVVARGLTPFVTISHFDTPQALEDKYGGFLSENLVKDYVEYADLCFSLFGDRVKLWNTFNEPTVFCMNGYGTGIMAPGRCSDASSCAAGDSGTEPYTAAHTLLLAHAQAVKLYRTKYQQSQQGQIGITQVSHWFVPYDPSSDADLHAQKRALDFMFGWFMHPIVYGEYPGTMRRLVGARLPEFTTEQKELLKGSFDFIGLNYYTSNYAKAAPAPNKLEKPSYGTDNRVNQTGFRDGVPIGPPAYTPIFYNYPPGLRELLLYAKKRYNNPAIYITENGTDEANNSTIPIEEALKDETRIMFHYNHLKFVHKAIQEGVNVKGYFTWTFQDCFEFGDGFKDRFGLIYVDRDTLKRYRKRSSYWLEGFLKK</sequence>
<keyword evidence="10" id="KW-1185">Reference proteome</keyword>
<feature type="chain" id="PRO_5043129481" description="Beta-glucosidase" evidence="7">
    <location>
        <begin position="33"/>
        <end position="509"/>
    </location>
</feature>
<comment type="similarity">
    <text evidence="1 6">Belongs to the glycosyl hydrolase 1 family.</text>
</comment>
<dbReference type="GO" id="GO:0008422">
    <property type="term" value="F:beta-glucosidase activity"/>
    <property type="evidence" value="ECO:0000318"/>
    <property type="project" value="GO_Central"/>
</dbReference>
<keyword evidence="4" id="KW-1015">Disulfide bond</keyword>
<dbReference type="ExpressionAtlas" id="A0A0Q3M345">
    <property type="expression patterns" value="baseline and differential"/>
</dbReference>
<keyword evidence="5" id="KW-0325">Glycoprotein</keyword>
<dbReference type="OrthoDB" id="65569at2759"/>
<evidence type="ECO:0008006" key="11">
    <source>
        <dbReference type="Google" id="ProtNLM"/>
    </source>
</evidence>
<dbReference type="Gene3D" id="3.20.20.80">
    <property type="entry name" value="Glycosidases"/>
    <property type="match status" value="1"/>
</dbReference>